<keyword evidence="2" id="KW-0732">Signal</keyword>
<sequence length="218" mass="22410">MSRSLLLIAGVVSIAAVINGQCATADNANCANWKRNGFCTNQAYAKTMLQQYCPIACGNESGCNPTTSPGTGTNTTTAEENANCQKWAESKDTMFCASATITLAQKKTFCKKVCAADIAMADDCGVYLLDADKVKPLAASKTAATVALTNAATPITIAAIYAKEKCKIDMYADAAPSAADLADATKILQTLTGSATVVTAKADAAAAGAQSYLCTCTP</sequence>
<dbReference type="AlphaFoldDB" id="A0AAV5UJA5"/>
<reference evidence="4" key="1">
    <citation type="submission" date="2023-10" db="EMBL/GenBank/DDBJ databases">
        <title>Genome assembly of Pristionchus species.</title>
        <authorList>
            <person name="Yoshida K."/>
            <person name="Sommer R.J."/>
        </authorList>
    </citation>
    <scope>NUCLEOTIDE SEQUENCE</scope>
    <source>
        <strain evidence="4">RS0144</strain>
    </source>
</reference>
<dbReference type="InterPro" id="IPR003582">
    <property type="entry name" value="ShKT_dom"/>
</dbReference>
<accession>A0AAV5UJA5</accession>
<dbReference type="PANTHER" id="PTHR46707:SF1">
    <property type="entry name" value="COEXPRESSED WITH POLYCYSTINS-RELATED"/>
    <property type="match status" value="1"/>
</dbReference>
<proteinExistence type="predicted"/>
<organism evidence="4 5">
    <name type="scientific">Pristionchus entomophagus</name>
    <dbReference type="NCBI Taxonomy" id="358040"/>
    <lineage>
        <taxon>Eukaryota</taxon>
        <taxon>Metazoa</taxon>
        <taxon>Ecdysozoa</taxon>
        <taxon>Nematoda</taxon>
        <taxon>Chromadorea</taxon>
        <taxon>Rhabditida</taxon>
        <taxon>Rhabditina</taxon>
        <taxon>Diplogasteromorpha</taxon>
        <taxon>Diplogasteroidea</taxon>
        <taxon>Neodiplogasteridae</taxon>
        <taxon>Pristionchus</taxon>
    </lineage>
</organism>
<keyword evidence="5" id="KW-1185">Reference proteome</keyword>
<protein>
    <recommendedName>
        <fullName evidence="3">ShKT domain-containing protein</fullName>
    </recommendedName>
</protein>
<comment type="caution">
    <text evidence="1">Lacks conserved residue(s) required for the propagation of feature annotation.</text>
</comment>
<gene>
    <name evidence="4" type="ORF">PENTCL1PPCAC_28592</name>
</gene>
<evidence type="ECO:0000313" key="5">
    <source>
        <dbReference type="Proteomes" id="UP001432027"/>
    </source>
</evidence>
<dbReference type="Pfam" id="PF01549">
    <property type="entry name" value="ShK"/>
    <property type="match status" value="1"/>
</dbReference>
<dbReference type="PANTHER" id="PTHR46707">
    <property type="entry name" value="PROTEIN CBG07468"/>
    <property type="match status" value="1"/>
</dbReference>
<evidence type="ECO:0000256" key="2">
    <source>
        <dbReference type="SAM" id="SignalP"/>
    </source>
</evidence>
<comment type="caution">
    <text evidence="4">The sequence shown here is derived from an EMBL/GenBank/DDBJ whole genome shotgun (WGS) entry which is preliminary data.</text>
</comment>
<dbReference type="Gene3D" id="1.10.10.1940">
    <property type="match status" value="1"/>
</dbReference>
<dbReference type="Proteomes" id="UP001432027">
    <property type="component" value="Unassembled WGS sequence"/>
</dbReference>
<dbReference type="EMBL" id="BTSX01000006">
    <property type="protein sequence ID" value="GMT06418.1"/>
    <property type="molecule type" value="Genomic_DNA"/>
</dbReference>
<evidence type="ECO:0000259" key="3">
    <source>
        <dbReference type="PROSITE" id="PS51670"/>
    </source>
</evidence>
<evidence type="ECO:0000256" key="1">
    <source>
        <dbReference type="PROSITE-ProRule" id="PRU01005"/>
    </source>
</evidence>
<evidence type="ECO:0000313" key="4">
    <source>
        <dbReference type="EMBL" id="GMT06418.1"/>
    </source>
</evidence>
<feature type="chain" id="PRO_5043405885" description="ShKT domain-containing protein" evidence="2">
    <location>
        <begin position="21"/>
        <end position="218"/>
    </location>
</feature>
<feature type="domain" description="ShKT" evidence="3">
    <location>
        <begin position="22"/>
        <end position="63"/>
    </location>
</feature>
<feature type="signal peptide" evidence="2">
    <location>
        <begin position="1"/>
        <end position="20"/>
    </location>
</feature>
<name>A0AAV5UJA5_9BILA</name>
<dbReference type="PROSITE" id="PS51670">
    <property type="entry name" value="SHKT"/>
    <property type="match status" value="1"/>
</dbReference>
<dbReference type="SMART" id="SM00254">
    <property type="entry name" value="ShKT"/>
    <property type="match status" value="1"/>
</dbReference>